<dbReference type="SUPFAM" id="SSF51703">
    <property type="entry name" value="Cobalamin (vitamin B12)-dependent enzymes"/>
    <property type="match status" value="1"/>
</dbReference>
<gene>
    <name evidence="8" type="ORF">BJ988_000497</name>
</gene>
<reference evidence="8 9" key="1">
    <citation type="submission" date="2020-07" db="EMBL/GenBank/DDBJ databases">
        <title>Sequencing the genomes of 1000 actinobacteria strains.</title>
        <authorList>
            <person name="Klenk H.-P."/>
        </authorList>
    </citation>
    <scope>NUCLEOTIDE SEQUENCE [LARGE SCALE GENOMIC DNA]</scope>
    <source>
        <strain evidence="8 9">DSM 26487</strain>
    </source>
</reference>
<keyword evidence="2" id="KW-0547">Nucleotide-binding</keyword>
<dbReference type="Gene3D" id="3.20.20.240">
    <property type="entry name" value="Methylmalonyl-CoA mutase"/>
    <property type="match status" value="2"/>
</dbReference>
<comment type="subunit">
    <text evidence="1">Heterodimer of an alpha and a beta chain.</text>
</comment>
<dbReference type="Pfam" id="PF03308">
    <property type="entry name" value="MeaB"/>
    <property type="match status" value="1"/>
</dbReference>
<evidence type="ECO:0000313" key="8">
    <source>
        <dbReference type="EMBL" id="NYI75849.1"/>
    </source>
</evidence>
<evidence type="ECO:0000313" key="9">
    <source>
        <dbReference type="Proteomes" id="UP000564496"/>
    </source>
</evidence>
<organism evidence="8 9">
    <name type="scientific">Nocardioides panzhihuensis</name>
    <dbReference type="NCBI Taxonomy" id="860243"/>
    <lineage>
        <taxon>Bacteria</taxon>
        <taxon>Bacillati</taxon>
        <taxon>Actinomycetota</taxon>
        <taxon>Actinomycetes</taxon>
        <taxon>Propionibacteriales</taxon>
        <taxon>Nocardioidaceae</taxon>
        <taxon>Nocardioides</taxon>
    </lineage>
</organism>
<dbReference type="InterPro" id="IPR006099">
    <property type="entry name" value="MeMalonylCoA_mutase_a/b_cat"/>
</dbReference>
<dbReference type="InterPro" id="IPR027417">
    <property type="entry name" value="P-loop_NTPase"/>
</dbReference>
<dbReference type="GO" id="GO:0005525">
    <property type="term" value="F:GTP binding"/>
    <property type="evidence" value="ECO:0007669"/>
    <property type="project" value="UniProtKB-KW"/>
</dbReference>
<dbReference type="GO" id="GO:0016866">
    <property type="term" value="F:intramolecular transferase activity"/>
    <property type="evidence" value="ECO:0007669"/>
    <property type="project" value="InterPro"/>
</dbReference>
<feature type="compositionally biased region" description="Basic and acidic residues" evidence="6">
    <location>
        <begin position="348"/>
        <end position="357"/>
    </location>
</feature>
<accession>A0A7Z0DI71</accession>
<dbReference type="Gene3D" id="3.40.50.280">
    <property type="entry name" value="Cobalamin-binding domain"/>
    <property type="match status" value="1"/>
</dbReference>
<evidence type="ECO:0000256" key="5">
    <source>
        <dbReference type="ARBA" id="ARBA00023186"/>
    </source>
</evidence>
<dbReference type="Proteomes" id="UP000564496">
    <property type="component" value="Unassembled WGS sequence"/>
</dbReference>
<dbReference type="PANTHER" id="PTHR43087">
    <property type="entry name" value="LYSINE/ARGININE/ORNITHINE TRANSPORT SYSTEM KINASE"/>
    <property type="match status" value="1"/>
</dbReference>
<dbReference type="PANTHER" id="PTHR43087:SF1">
    <property type="entry name" value="LAO_AO TRANSPORT SYSTEM ATPASE"/>
    <property type="match status" value="1"/>
</dbReference>
<keyword evidence="5" id="KW-0143">Chaperone</keyword>
<evidence type="ECO:0000256" key="2">
    <source>
        <dbReference type="ARBA" id="ARBA00022741"/>
    </source>
</evidence>
<dbReference type="SUPFAM" id="SSF52540">
    <property type="entry name" value="P-loop containing nucleoside triphosphate hydrolases"/>
    <property type="match status" value="1"/>
</dbReference>
<evidence type="ECO:0000256" key="6">
    <source>
        <dbReference type="SAM" id="MobiDB-lite"/>
    </source>
</evidence>
<dbReference type="Gene3D" id="3.40.50.300">
    <property type="entry name" value="P-loop containing nucleotide triphosphate hydrolases"/>
    <property type="match status" value="1"/>
</dbReference>
<protein>
    <recommendedName>
        <fullName evidence="7">Methylmalonyl-CoA mutase alpha/beta chain catalytic domain-containing protein</fullName>
    </recommendedName>
</protein>
<keyword evidence="3" id="KW-0378">Hydrolase</keyword>
<comment type="caution">
    <text evidence="8">The sequence shown here is derived from an EMBL/GenBank/DDBJ whole genome shotgun (WGS) entry which is preliminary data.</text>
</comment>
<dbReference type="AlphaFoldDB" id="A0A7Z0DI71"/>
<keyword evidence="9" id="KW-1185">Reference proteome</keyword>
<proteinExistence type="predicted"/>
<feature type="compositionally biased region" description="Basic residues" evidence="6">
    <location>
        <begin position="310"/>
        <end position="326"/>
    </location>
</feature>
<evidence type="ECO:0000256" key="3">
    <source>
        <dbReference type="ARBA" id="ARBA00022801"/>
    </source>
</evidence>
<evidence type="ECO:0000259" key="7">
    <source>
        <dbReference type="Pfam" id="PF01642"/>
    </source>
</evidence>
<dbReference type="InterPro" id="IPR016176">
    <property type="entry name" value="Cbl-dep_enz_cat"/>
</dbReference>
<feature type="compositionally biased region" description="Polar residues" evidence="6">
    <location>
        <begin position="393"/>
        <end position="406"/>
    </location>
</feature>
<evidence type="ECO:0000256" key="4">
    <source>
        <dbReference type="ARBA" id="ARBA00023134"/>
    </source>
</evidence>
<evidence type="ECO:0000256" key="1">
    <source>
        <dbReference type="ARBA" id="ARBA00011870"/>
    </source>
</evidence>
<dbReference type="InterPro" id="IPR052040">
    <property type="entry name" value="GTPase/Isobutyryl-CoA_mutase"/>
</dbReference>
<sequence>MVGGGGGVIVPAEIARLRKSGVMIFSPEGGQPMVLAGMINSVVSDCDFDLWQIQPADADSLVAGDRFATARAITGAESGNLPADLLPRIREEAAGRATKVLGVTGTGGSGKSSLTAELVRRFRVDQQDKLRIAVIAVDPTQRKGPGALLGDRIRANSLEGDRTFFRSPRVGRGKFPFAAGVFGFKRDNEDPARMFAGEGDPFRTNRPFKLLSEGRPATRLSTAFDSVTLYGRDPDERPDIYGKVGSPGVSVATLEDMRDRRQRKQPAHQRLRRGHHHPHRGLGTSGAGDPADHQPRLGPDDERERPTGLVHHRPAHRPRRGRHAGRVRPDPRTRRRPGATETGYQRGRVQDESMGYEHRKFDGTLPIIGVNTFLKPASDAPPQELELARATATEKQSQVSNGSTPTAAHMPRRSTRRSHDSRMSPLLERTCSPSSWTPPAYAPSSRSPRPSSRSAARTAATSDPGGCPQRPEAPPVAEASASQRKDWGCPTHDDM</sequence>
<feature type="compositionally biased region" description="Basic and acidic residues" evidence="6">
    <location>
        <begin position="290"/>
        <end position="306"/>
    </location>
</feature>
<feature type="region of interest" description="Disordered" evidence="6">
    <location>
        <begin position="375"/>
        <end position="495"/>
    </location>
</feature>
<feature type="domain" description="Methylmalonyl-CoA mutase alpha/beta chain catalytic" evidence="7">
    <location>
        <begin position="191"/>
        <end position="258"/>
    </location>
</feature>
<dbReference type="EMBL" id="JACBZR010000001">
    <property type="protein sequence ID" value="NYI75849.1"/>
    <property type="molecule type" value="Genomic_DNA"/>
</dbReference>
<feature type="compositionally biased region" description="Low complexity" evidence="6">
    <location>
        <begin position="437"/>
        <end position="462"/>
    </location>
</feature>
<dbReference type="GO" id="GO:0016787">
    <property type="term" value="F:hydrolase activity"/>
    <property type="evidence" value="ECO:0007669"/>
    <property type="project" value="UniProtKB-KW"/>
</dbReference>
<feature type="compositionally biased region" description="Basic residues" evidence="6">
    <location>
        <begin position="260"/>
        <end position="280"/>
    </location>
</feature>
<feature type="region of interest" description="Disordered" evidence="6">
    <location>
        <begin position="231"/>
        <end position="357"/>
    </location>
</feature>
<keyword evidence="4" id="KW-0342">GTP-binding</keyword>
<dbReference type="GO" id="GO:0031419">
    <property type="term" value="F:cobalamin binding"/>
    <property type="evidence" value="ECO:0007669"/>
    <property type="project" value="InterPro"/>
</dbReference>
<name>A0A7Z0DI71_9ACTN</name>
<dbReference type="Pfam" id="PF01642">
    <property type="entry name" value="MM_CoA_mutase"/>
    <property type="match status" value="1"/>
</dbReference>
<feature type="compositionally biased region" description="Basic and acidic residues" evidence="6">
    <location>
        <begin position="483"/>
        <end position="495"/>
    </location>
</feature>